<feature type="domain" description="T-SNARE coiled-coil homology" evidence="5">
    <location>
        <begin position="446"/>
        <end position="499"/>
    </location>
</feature>
<dbReference type="SMART" id="SM00304">
    <property type="entry name" value="HAMP"/>
    <property type="match status" value="2"/>
</dbReference>
<proteinExistence type="inferred from homology"/>
<feature type="domain" description="HAMP" evidence="6">
    <location>
        <begin position="230"/>
        <end position="266"/>
    </location>
</feature>
<dbReference type="SUPFAM" id="SSF58104">
    <property type="entry name" value="Methyl-accepting chemotaxis protein (MCP) signaling domain"/>
    <property type="match status" value="1"/>
</dbReference>
<dbReference type="PROSITE" id="PS50192">
    <property type="entry name" value="T_SNARE"/>
    <property type="match status" value="1"/>
</dbReference>
<dbReference type="KEGG" id="msil:METEAL_28320"/>
<dbReference type="InterPro" id="IPR004089">
    <property type="entry name" value="MCPsignal_dom"/>
</dbReference>
<dbReference type="InterPro" id="IPR000727">
    <property type="entry name" value="T_SNARE_dom"/>
</dbReference>
<dbReference type="CDD" id="cd19411">
    <property type="entry name" value="MCP2201-like_sensor"/>
    <property type="match status" value="1"/>
</dbReference>
<dbReference type="Pfam" id="PF00015">
    <property type="entry name" value="MCPsignal"/>
    <property type="match status" value="1"/>
</dbReference>
<name>A0AA48KCM2_9BACT</name>
<dbReference type="PROSITE" id="PS50111">
    <property type="entry name" value="CHEMOTAXIS_TRANSDUC_2"/>
    <property type="match status" value="1"/>
</dbReference>
<evidence type="ECO:0000259" key="5">
    <source>
        <dbReference type="PROSITE" id="PS50192"/>
    </source>
</evidence>
<dbReference type="InterPro" id="IPR004090">
    <property type="entry name" value="Chemotax_Me-accpt_rcpt"/>
</dbReference>
<protein>
    <submittedName>
        <fullName evidence="7">Methyl-accepting chemotaxis protein</fullName>
    </submittedName>
</protein>
<evidence type="ECO:0000256" key="1">
    <source>
        <dbReference type="ARBA" id="ARBA00022500"/>
    </source>
</evidence>
<dbReference type="PROSITE" id="PS50885">
    <property type="entry name" value="HAMP"/>
    <property type="match status" value="1"/>
</dbReference>
<dbReference type="RefSeq" id="WP_316412329.1">
    <property type="nucleotide sequence ID" value="NZ_AP027080.1"/>
</dbReference>
<dbReference type="GO" id="GO:0004888">
    <property type="term" value="F:transmembrane signaling receptor activity"/>
    <property type="evidence" value="ECO:0007669"/>
    <property type="project" value="InterPro"/>
</dbReference>
<evidence type="ECO:0000256" key="3">
    <source>
        <dbReference type="PROSITE-ProRule" id="PRU00284"/>
    </source>
</evidence>
<comment type="similarity">
    <text evidence="2">Belongs to the methyl-accepting chemotaxis (MCP) protein family.</text>
</comment>
<dbReference type="GO" id="GO:0007165">
    <property type="term" value="P:signal transduction"/>
    <property type="evidence" value="ECO:0007669"/>
    <property type="project" value="UniProtKB-KW"/>
</dbReference>
<keyword evidence="1" id="KW-0145">Chemotaxis</keyword>
<dbReference type="InterPro" id="IPR051310">
    <property type="entry name" value="MCP_chemotaxis"/>
</dbReference>
<dbReference type="PANTHER" id="PTHR43531">
    <property type="entry name" value="PROTEIN ICFG"/>
    <property type="match status" value="1"/>
</dbReference>
<dbReference type="PRINTS" id="PR00260">
    <property type="entry name" value="CHEMTRNSDUCR"/>
</dbReference>
<evidence type="ECO:0000313" key="8">
    <source>
        <dbReference type="Proteomes" id="UP001238179"/>
    </source>
</evidence>
<dbReference type="PANTHER" id="PTHR43531:SF11">
    <property type="entry name" value="METHYL-ACCEPTING CHEMOTAXIS PROTEIN 3"/>
    <property type="match status" value="1"/>
</dbReference>
<dbReference type="InterPro" id="IPR024478">
    <property type="entry name" value="HlyB_4HB_MCP"/>
</dbReference>
<evidence type="ECO:0000313" key="7">
    <source>
        <dbReference type="EMBL" id="BDU73658.1"/>
    </source>
</evidence>
<dbReference type="CDD" id="cd06225">
    <property type="entry name" value="HAMP"/>
    <property type="match status" value="1"/>
</dbReference>
<gene>
    <name evidence="7" type="ORF">METEAL_28320</name>
</gene>
<dbReference type="Proteomes" id="UP001238179">
    <property type="component" value="Chromosome"/>
</dbReference>
<dbReference type="InterPro" id="IPR003660">
    <property type="entry name" value="HAMP_dom"/>
</dbReference>
<organism evidence="7 8">
    <name type="scientific">Mesoterricola silvestris</name>
    <dbReference type="NCBI Taxonomy" id="2927979"/>
    <lineage>
        <taxon>Bacteria</taxon>
        <taxon>Pseudomonadati</taxon>
        <taxon>Acidobacteriota</taxon>
        <taxon>Holophagae</taxon>
        <taxon>Holophagales</taxon>
        <taxon>Holophagaceae</taxon>
        <taxon>Mesoterricola</taxon>
    </lineage>
</organism>
<evidence type="ECO:0000259" key="6">
    <source>
        <dbReference type="PROSITE" id="PS50885"/>
    </source>
</evidence>
<accession>A0AA48KCM2</accession>
<dbReference type="InterPro" id="IPR047347">
    <property type="entry name" value="YvaQ-like_sensor"/>
</dbReference>
<dbReference type="Pfam" id="PF12729">
    <property type="entry name" value="4HB_MCP_1"/>
    <property type="match status" value="1"/>
</dbReference>
<dbReference type="GO" id="GO:0005886">
    <property type="term" value="C:plasma membrane"/>
    <property type="evidence" value="ECO:0007669"/>
    <property type="project" value="TreeGrafter"/>
</dbReference>
<evidence type="ECO:0000256" key="2">
    <source>
        <dbReference type="ARBA" id="ARBA00029447"/>
    </source>
</evidence>
<dbReference type="Gene3D" id="1.10.287.950">
    <property type="entry name" value="Methyl-accepting chemotaxis protein"/>
    <property type="match status" value="1"/>
</dbReference>
<keyword evidence="3" id="KW-0807">Transducer</keyword>
<dbReference type="SMART" id="SM00283">
    <property type="entry name" value="MA"/>
    <property type="match status" value="1"/>
</dbReference>
<sequence length="529" mass="55689">MLARLEIGKRLALGFGAILALMVLAVGVGHFQSRRAEATLRDIVENEQKSMESASLMDRQMLLTGRFIRAYALEETAAARATQKEKLAKSRATYEEAERKLVKLCGTEDTETLALLRTVGSHREQAEAIHARFVGLVDQGKKEEAVRLIFGDGRKVISAWEEGLGKIVALQDKQASEKSLSAIQASGQAGWTLLALGAGAMVAGIWLSLAISRSVAGPAQAMCQAIERGIAKGDLKVDLPVVCDDELGRVGKAVNEFLHKLRGIWNDLADASAQTASGSMELSAGAEQMSATTDQIAKSTEVQRQGAEQLAAAVSEFSASIQQVAANVKEARDQAEAAVQATAQGHRAGADTTESMEAIRSTTAQIVKAIQVIQEIARQTNLLSLNAAIEAAKAGAHGKGFAVVAEEVRKLAERSGQAAKEIAELVKGSNEAVDRGKETVGAAVASLESIQANVTSLSSLVLEIGSASEEQARTSDEVARAVDQSANHAAQNATATTQLASTVSEVARTANGLARVAERLAESTAQFKA</sequence>
<keyword evidence="8" id="KW-1185">Reference proteome</keyword>
<evidence type="ECO:0000259" key="4">
    <source>
        <dbReference type="PROSITE" id="PS50111"/>
    </source>
</evidence>
<dbReference type="EMBL" id="AP027080">
    <property type="protein sequence ID" value="BDU73658.1"/>
    <property type="molecule type" value="Genomic_DNA"/>
</dbReference>
<reference evidence="8" key="1">
    <citation type="journal article" date="2023" name="Int. J. Syst. Evol. Microbiol.">
        <title>Mesoterricola silvestris gen. nov., sp. nov., Mesoterricola sediminis sp. nov., Geothrix oryzae sp. nov., Geothrix edaphica sp. nov., Geothrix rubra sp. nov., and Geothrix limicola sp. nov., six novel members of Acidobacteriota isolated from soils.</title>
        <authorList>
            <person name="Itoh H."/>
            <person name="Sugisawa Y."/>
            <person name="Mise K."/>
            <person name="Xu Z."/>
            <person name="Kuniyasu M."/>
            <person name="Ushijima N."/>
            <person name="Kawano K."/>
            <person name="Kobayashi E."/>
            <person name="Shiratori Y."/>
            <person name="Masuda Y."/>
            <person name="Senoo K."/>
        </authorList>
    </citation>
    <scope>NUCLEOTIDE SEQUENCE [LARGE SCALE GENOMIC DNA]</scope>
    <source>
        <strain evidence="8">W79</strain>
    </source>
</reference>
<feature type="domain" description="Methyl-accepting transducer" evidence="4">
    <location>
        <begin position="278"/>
        <end position="500"/>
    </location>
</feature>
<dbReference type="AlphaFoldDB" id="A0AA48KCM2"/>
<dbReference type="GO" id="GO:0006935">
    <property type="term" value="P:chemotaxis"/>
    <property type="evidence" value="ECO:0007669"/>
    <property type="project" value="UniProtKB-KW"/>
</dbReference>